<feature type="transmembrane region" description="Helical" evidence="1">
    <location>
        <begin position="6"/>
        <end position="24"/>
    </location>
</feature>
<dbReference type="EMBL" id="FNDI01000009">
    <property type="protein sequence ID" value="SDH89462.1"/>
    <property type="molecule type" value="Genomic_DNA"/>
</dbReference>
<dbReference type="Proteomes" id="UP000198900">
    <property type="component" value="Unassembled WGS sequence"/>
</dbReference>
<sequence>MSQSMISFVVGLAVVMFVAIFLAGRYRREHKNGPVSRWLDTHPMRDWMRHRH</sequence>
<accession>A0A7Z7BA92</accession>
<evidence type="ECO:0000313" key="2">
    <source>
        <dbReference type="EMBL" id="SDH89462.1"/>
    </source>
</evidence>
<protein>
    <submittedName>
        <fullName evidence="2">Uncharacterized protein</fullName>
    </submittedName>
</protein>
<organism evidence="2 3">
    <name type="scientific">Paraburkholderia steynii</name>
    <dbReference type="NCBI Taxonomy" id="1245441"/>
    <lineage>
        <taxon>Bacteria</taxon>
        <taxon>Pseudomonadati</taxon>
        <taxon>Pseudomonadota</taxon>
        <taxon>Betaproteobacteria</taxon>
        <taxon>Burkholderiales</taxon>
        <taxon>Burkholderiaceae</taxon>
        <taxon>Paraburkholderia</taxon>
    </lineage>
</organism>
<proteinExistence type="predicted"/>
<keyword evidence="1" id="KW-1133">Transmembrane helix</keyword>
<keyword evidence="1" id="KW-0812">Transmembrane</keyword>
<keyword evidence="1" id="KW-0472">Membrane</keyword>
<reference evidence="2" key="1">
    <citation type="submission" date="2016-10" db="EMBL/GenBank/DDBJ databases">
        <authorList>
            <person name="Varghese N."/>
            <person name="Submissions S."/>
        </authorList>
    </citation>
    <scope>NUCLEOTIDE SEQUENCE [LARGE SCALE GENOMIC DNA]</scope>
    <source>
        <strain evidence="2">YR281</strain>
    </source>
</reference>
<evidence type="ECO:0000256" key="1">
    <source>
        <dbReference type="SAM" id="Phobius"/>
    </source>
</evidence>
<keyword evidence="3" id="KW-1185">Reference proteome</keyword>
<gene>
    <name evidence="2" type="ORF">SAMN04487926_109135</name>
</gene>
<name>A0A7Z7BA92_9BURK</name>
<comment type="caution">
    <text evidence="2">The sequence shown here is derived from an EMBL/GenBank/DDBJ whole genome shotgun (WGS) entry which is preliminary data.</text>
</comment>
<evidence type="ECO:0000313" key="3">
    <source>
        <dbReference type="Proteomes" id="UP000198900"/>
    </source>
</evidence>
<dbReference type="AlphaFoldDB" id="A0A7Z7BA92"/>